<dbReference type="AlphaFoldDB" id="D3Q263"/>
<evidence type="ECO:0000313" key="3">
    <source>
        <dbReference type="Proteomes" id="UP000000844"/>
    </source>
</evidence>
<dbReference type="OrthoDB" id="5145129at2"/>
<dbReference type="InterPro" id="IPR011051">
    <property type="entry name" value="RmlC_Cupin_sf"/>
</dbReference>
<dbReference type="RefSeq" id="WP_013017501.1">
    <property type="nucleotide sequence ID" value="NC_013947.1"/>
</dbReference>
<name>D3Q263_STANL</name>
<sequence>MPVMPASEAKVHEFDGSRWKAFVAPSKGSTELCAWRAEIPADAKTSPHRVNKEEVLLVLKGRLRMVHEGCDLIAESGDAIVVPPDTDVHITNVGDETAETWVTTSVGFAGTMPDGSVFTPPWVQ</sequence>
<dbReference type="Proteomes" id="UP000000844">
    <property type="component" value="Chromosome"/>
</dbReference>
<gene>
    <name evidence="2" type="ordered locus">Snas_2240</name>
</gene>
<feature type="domain" description="Cupin type-2" evidence="1">
    <location>
        <begin position="37"/>
        <end position="99"/>
    </location>
</feature>
<reference evidence="2 3" key="1">
    <citation type="journal article" date="2009" name="Stand. Genomic Sci.">
        <title>Complete genome sequence of Stackebrandtia nassauensis type strain (LLR-40K-21).</title>
        <authorList>
            <person name="Munk C."/>
            <person name="Lapidus A."/>
            <person name="Copeland A."/>
            <person name="Jando M."/>
            <person name="Mayilraj S."/>
            <person name="Glavina Del Rio T."/>
            <person name="Nolan M."/>
            <person name="Chen F."/>
            <person name="Lucas S."/>
            <person name="Tice H."/>
            <person name="Cheng J.F."/>
            <person name="Han C."/>
            <person name="Detter J.C."/>
            <person name="Bruce D."/>
            <person name="Goodwin L."/>
            <person name="Chain P."/>
            <person name="Pitluck S."/>
            <person name="Goker M."/>
            <person name="Ovchinikova G."/>
            <person name="Pati A."/>
            <person name="Ivanova N."/>
            <person name="Mavromatis K."/>
            <person name="Chen A."/>
            <person name="Palaniappan K."/>
            <person name="Land M."/>
            <person name="Hauser L."/>
            <person name="Chang Y.J."/>
            <person name="Jeffries C.D."/>
            <person name="Bristow J."/>
            <person name="Eisen J.A."/>
            <person name="Markowitz V."/>
            <person name="Hugenholtz P."/>
            <person name="Kyrpides N.C."/>
            <person name="Klenk H.P."/>
        </authorList>
    </citation>
    <scope>NUCLEOTIDE SEQUENCE [LARGE SCALE GENOMIC DNA]</scope>
    <source>
        <strain evidence="3">DSM 44728 / CIP 108903 / NRRL B-16338 / NBRC 102104 / LLR-40K-21</strain>
    </source>
</reference>
<dbReference type="SUPFAM" id="SSF51182">
    <property type="entry name" value="RmlC-like cupins"/>
    <property type="match status" value="1"/>
</dbReference>
<dbReference type="KEGG" id="sna:Snas_2240"/>
<proteinExistence type="predicted"/>
<evidence type="ECO:0000259" key="1">
    <source>
        <dbReference type="Pfam" id="PF07883"/>
    </source>
</evidence>
<keyword evidence="3" id="KW-1185">Reference proteome</keyword>
<dbReference type="EMBL" id="CP001778">
    <property type="protein sequence ID" value="ADD41930.1"/>
    <property type="molecule type" value="Genomic_DNA"/>
</dbReference>
<protein>
    <submittedName>
        <fullName evidence="2">Cupin 2 conserved barrel domain protein</fullName>
    </submittedName>
</protein>
<organism evidence="2 3">
    <name type="scientific">Stackebrandtia nassauensis (strain DSM 44728 / CIP 108903 / NRRL B-16338 / NBRC 102104 / LLR-40K-21)</name>
    <dbReference type="NCBI Taxonomy" id="446470"/>
    <lineage>
        <taxon>Bacteria</taxon>
        <taxon>Bacillati</taxon>
        <taxon>Actinomycetota</taxon>
        <taxon>Actinomycetes</taxon>
        <taxon>Glycomycetales</taxon>
        <taxon>Glycomycetaceae</taxon>
        <taxon>Stackebrandtia</taxon>
    </lineage>
</organism>
<dbReference type="Gene3D" id="2.60.120.10">
    <property type="entry name" value="Jelly Rolls"/>
    <property type="match status" value="1"/>
</dbReference>
<dbReference type="eggNOG" id="COG0662">
    <property type="taxonomic scope" value="Bacteria"/>
</dbReference>
<dbReference type="InterPro" id="IPR014710">
    <property type="entry name" value="RmlC-like_jellyroll"/>
</dbReference>
<evidence type="ECO:0000313" key="2">
    <source>
        <dbReference type="EMBL" id="ADD41930.1"/>
    </source>
</evidence>
<dbReference type="Pfam" id="PF07883">
    <property type="entry name" value="Cupin_2"/>
    <property type="match status" value="1"/>
</dbReference>
<accession>D3Q263</accession>
<dbReference type="HOGENOM" id="CLU_132093_0_0_11"/>
<dbReference type="InterPro" id="IPR013096">
    <property type="entry name" value="Cupin_2"/>
</dbReference>